<reference evidence="4 5" key="1">
    <citation type="submission" date="2019-09" db="EMBL/GenBank/DDBJ databases">
        <title>Phylogeny of genus Pseudoclavibacter and closely related genus.</title>
        <authorList>
            <person name="Li Y."/>
        </authorList>
    </citation>
    <scope>NUCLEOTIDE SEQUENCE [LARGE SCALE GENOMIC DNA]</scope>
    <source>
        <strain evidence="4 5">DSM 23821</strain>
    </source>
</reference>
<protein>
    <submittedName>
        <fullName evidence="4">DUF1949 domain-containing protein</fullName>
    </submittedName>
</protein>
<comment type="caution">
    <text evidence="4">The sequence shown here is derived from an EMBL/GenBank/DDBJ whole genome shotgun (WGS) entry which is preliminary data.</text>
</comment>
<dbReference type="InterPro" id="IPR015269">
    <property type="entry name" value="UPF0029_Impact_C"/>
</dbReference>
<dbReference type="Pfam" id="PF09186">
    <property type="entry name" value="DUF1949"/>
    <property type="match status" value="1"/>
</dbReference>
<dbReference type="PANTHER" id="PTHR16301">
    <property type="entry name" value="IMPACT-RELATED"/>
    <property type="match status" value="1"/>
</dbReference>
<dbReference type="InterPro" id="IPR020568">
    <property type="entry name" value="Ribosomal_Su5_D2-typ_SF"/>
</dbReference>
<name>A0A7J5BW78_9MICO</name>
<dbReference type="Proteomes" id="UP000467240">
    <property type="component" value="Unassembled WGS sequence"/>
</dbReference>
<dbReference type="Pfam" id="PF01205">
    <property type="entry name" value="Impact_N"/>
    <property type="match status" value="1"/>
</dbReference>
<proteinExistence type="inferred from homology"/>
<feature type="domain" description="Impact N-terminal" evidence="2">
    <location>
        <begin position="31"/>
        <end position="147"/>
    </location>
</feature>
<dbReference type="InterPro" id="IPR023582">
    <property type="entry name" value="Impact"/>
</dbReference>
<evidence type="ECO:0000256" key="1">
    <source>
        <dbReference type="ARBA" id="ARBA00007665"/>
    </source>
</evidence>
<dbReference type="AlphaFoldDB" id="A0A7J5BW78"/>
<keyword evidence="5" id="KW-1185">Reference proteome</keyword>
<sequence length="239" mass="25308">MPDPSAAPIDDRSPAAYTVIARDVEHEIEIKRSRFRCVLRRAPDEAAARAVVAQVRAEHRLARHHCSAFLVGPHREVQRSSDDGEPSGTAGVPMLDAMRLHSYPGPGGADQADLSDVVAVVVRWFGGVLLGAGGLVRAYSEVVSQSLDAAGARRRERMRILGVDAPHADAGRWENELRAAGVGVLEAEYGANVVLRLAVPDLEAERSAVAARVAAVTAGSAVPRALGTTWVDGPVVPKP</sequence>
<evidence type="ECO:0000259" key="3">
    <source>
        <dbReference type="Pfam" id="PF09186"/>
    </source>
</evidence>
<dbReference type="InterPro" id="IPR036956">
    <property type="entry name" value="Impact_N_sf"/>
</dbReference>
<organism evidence="4 5">
    <name type="scientific">Pseudoclavibacter chungangensis</name>
    <dbReference type="NCBI Taxonomy" id="587635"/>
    <lineage>
        <taxon>Bacteria</taxon>
        <taxon>Bacillati</taxon>
        <taxon>Actinomycetota</taxon>
        <taxon>Actinomycetes</taxon>
        <taxon>Micrococcales</taxon>
        <taxon>Microbacteriaceae</taxon>
        <taxon>Pseudoclavibacter</taxon>
    </lineage>
</organism>
<dbReference type="GO" id="GO:0006446">
    <property type="term" value="P:regulation of translational initiation"/>
    <property type="evidence" value="ECO:0007669"/>
    <property type="project" value="TreeGrafter"/>
</dbReference>
<dbReference type="SUPFAM" id="SSF54211">
    <property type="entry name" value="Ribosomal protein S5 domain 2-like"/>
    <property type="match status" value="1"/>
</dbReference>
<dbReference type="InterPro" id="IPR001498">
    <property type="entry name" value="Impact_N"/>
</dbReference>
<accession>A0A7J5BW78</accession>
<evidence type="ECO:0000313" key="5">
    <source>
        <dbReference type="Proteomes" id="UP000467240"/>
    </source>
</evidence>
<evidence type="ECO:0000259" key="2">
    <source>
        <dbReference type="Pfam" id="PF01205"/>
    </source>
</evidence>
<gene>
    <name evidence="4" type="ORF">F8O01_07565</name>
</gene>
<evidence type="ECO:0000313" key="4">
    <source>
        <dbReference type="EMBL" id="KAB1657800.1"/>
    </source>
</evidence>
<dbReference type="RefSeq" id="WP_158040282.1">
    <property type="nucleotide sequence ID" value="NZ_JACCFV010000001.1"/>
</dbReference>
<dbReference type="EMBL" id="WBJZ01000008">
    <property type="protein sequence ID" value="KAB1657800.1"/>
    <property type="molecule type" value="Genomic_DNA"/>
</dbReference>
<dbReference type="Gene3D" id="3.30.230.30">
    <property type="entry name" value="Impact, N-terminal domain"/>
    <property type="match status" value="1"/>
</dbReference>
<dbReference type="PANTHER" id="PTHR16301:SF20">
    <property type="entry name" value="IMPACT FAMILY MEMBER YIGZ"/>
    <property type="match status" value="1"/>
</dbReference>
<feature type="domain" description="UPF0029" evidence="3">
    <location>
        <begin position="165"/>
        <end position="219"/>
    </location>
</feature>
<comment type="similarity">
    <text evidence="1">Belongs to the IMPACT family.</text>
</comment>
<dbReference type="GO" id="GO:0005737">
    <property type="term" value="C:cytoplasm"/>
    <property type="evidence" value="ECO:0007669"/>
    <property type="project" value="TreeGrafter"/>
</dbReference>
<dbReference type="OrthoDB" id="9813771at2"/>